<organism evidence="1 2">
    <name type="scientific">Glomus cerebriforme</name>
    <dbReference type="NCBI Taxonomy" id="658196"/>
    <lineage>
        <taxon>Eukaryota</taxon>
        <taxon>Fungi</taxon>
        <taxon>Fungi incertae sedis</taxon>
        <taxon>Mucoromycota</taxon>
        <taxon>Glomeromycotina</taxon>
        <taxon>Glomeromycetes</taxon>
        <taxon>Glomerales</taxon>
        <taxon>Glomeraceae</taxon>
        <taxon>Glomus</taxon>
    </lineage>
</organism>
<dbReference type="OrthoDB" id="2418714at2759"/>
<dbReference type="EMBL" id="QKYT01000149">
    <property type="protein sequence ID" value="RIA91554.1"/>
    <property type="molecule type" value="Genomic_DNA"/>
</dbReference>
<proteinExistence type="predicted"/>
<name>A0A397T9A7_9GLOM</name>
<evidence type="ECO:0000313" key="1">
    <source>
        <dbReference type="EMBL" id="RIA91554.1"/>
    </source>
</evidence>
<sequence length="107" mass="12155">MDEGELYDDYSEKIIHIIPNSDFIEKKYVPASEEISKVLYNYYAKNAKEIIVNIIQNFTRTAGGSLAGKHFKMMAHDILQKGGDFKDVTIFQKLIILSLSIYCASSI</sequence>
<reference evidence="1 2" key="1">
    <citation type="submission" date="2018-06" db="EMBL/GenBank/DDBJ databases">
        <title>Comparative genomics reveals the genomic features of Rhizophagus irregularis, R. cerebriforme, R. diaphanum and Gigaspora rosea, and their symbiotic lifestyle signature.</title>
        <authorList>
            <person name="Morin E."/>
            <person name="San Clemente H."/>
            <person name="Chen E.C.H."/>
            <person name="De La Providencia I."/>
            <person name="Hainaut M."/>
            <person name="Kuo A."/>
            <person name="Kohler A."/>
            <person name="Murat C."/>
            <person name="Tang N."/>
            <person name="Roy S."/>
            <person name="Loubradou J."/>
            <person name="Henrissat B."/>
            <person name="Grigoriev I.V."/>
            <person name="Corradi N."/>
            <person name="Roux C."/>
            <person name="Martin F.M."/>
        </authorList>
    </citation>
    <scope>NUCLEOTIDE SEQUENCE [LARGE SCALE GENOMIC DNA]</scope>
    <source>
        <strain evidence="1 2">DAOM 227022</strain>
    </source>
</reference>
<gene>
    <name evidence="1" type="ORF">C1645_821867</name>
</gene>
<keyword evidence="2" id="KW-1185">Reference proteome</keyword>
<dbReference type="Proteomes" id="UP000265703">
    <property type="component" value="Unassembled WGS sequence"/>
</dbReference>
<dbReference type="AlphaFoldDB" id="A0A397T9A7"/>
<accession>A0A397T9A7</accession>
<comment type="caution">
    <text evidence="1">The sequence shown here is derived from an EMBL/GenBank/DDBJ whole genome shotgun (WGS) entry which is preliminary data.</text>
</comment>
<evidence type="ECO:0000313" key="2">
    <source>
        <dbReference type="Proteomes" id="UP000265703"/>
    </source>
</evidence>
<protein>
    <submittedName>
        <fullName evidence="1">Uncharacterized protein</fullName>
    </submittedName>
</protein>